<reference evidence="1" key="1">
    <citation type="submission" date="2014-11" db="EMBL/GenBank/DDBJ databases">
        <authorList>
            <person name="Amaro Gonzalez C."/>
        </authorList>
    </citation>
    <scope>NUCLEOTIDE SEQUENCE</scope>
</reference>
<protein>
    <submittedName>
        <fullName evidence="1">Uncharacterized protein</fullName>
    </submittedName>
</protein>
<organism evidence="1">
    <name type="scientific">Anguilla anguilla</name>
    <name type="common">European freshwater eel</name>
    <name type="synonym">Muraena anguilla</name>
    <dbReference type="NCBI Taxonomy" id="7936"/>
    <lineage>
        <taxon>Eukaryota</taxon>
        <taxon>Metazoa</taxon>
        <taxon>Chordata</taxon>
        <taxon>Craniata</taxon>
        <taxon>Vertebrata</taxon>
        <taxon>Euteleostomi</taxon>
        <taxon>Actinopterygii</taxon>
        <taxon>Neopterygii</taxon>
        <taxon>Teleostei</taxon>
        <taxon>Anguilliformes</taxon>
        <taxon>Anguillidae</taxon>
        <taxon>Anguilla</taxon>
    </lineage>
</organism>
<accession>A0A0E9W8K1</accession>
<evidence type="ECO:0000313" key="1">
    <source>
        <dbReference type="EMBL" id="JAH85788.1"/>
    </source>
</evidence>
<name>A0A0E9W8K1_ANGAN</name>
<sequence length="44" mass="5121">MPAIKKTMFRVAFCSEVDLMYWHIERPIISKEASTDFLSQQSKG</sequence>
<dbReference type="AlphaFoldDB" id="A0A0E9W8K1"/>
<reference evidence="1" key="2">
    <citation type="journal article" date="2015" name="Fish Shellfish Immunol.">
        <title>Early steps in the European eel (Anguilla anguilla)-Vibrio vulnificus interaction in the gills: Role of the RtxA13 toxin.</title>
        <authorList>
            <person name="Callol A."/>
            <person name="Pajuelo D."/>
            <person name="Ebbesson L."/>
            <person name="Teles M."/>
            <person name="MacKenzie S."/>
            <person name="Amaro C."/>
        </authorList>
    </citation>
    <scope>NUCLEOTIDE SEQUENCE</scope>
</reference>
<dbReference type="EMBL" id="GBXM01022789">
    <property type="protein sequence ID" value="JAH85788.1"/>
    <property type="molecule type" value="Transcribed_RNA"/>
</dbReference>
<proteinExistence type="predicted"/>